<organism evidence="2 3">
    <name type="scientific">Phakopsora pachyrhizi</name>
    <name type="common">Asian soybean rust disease fungus</name>
    <dbReference type="NCBI Taxonomy" id="170000"/>
    <lineage>
        <taxon>Eukaryota</taxon>
        <taxon>Fungi</taxon>
        <taxon>Dikarya</taxon>
        <taxon>Basidiomycota</taxon>
        <taxon>Pucciniomycotina</taxon>
        <taxon>Pucciniomycetes</taxon>
        <taxon>Pucciniales</taxon>
        <taxon>Phakopsoraceae</taxon>
        <taxon>Phakopsora</taxon>
    </lineage>
</organism>
<keyword evidence="3" id="KW-1185">Reference proteome</keyword>
<evidence type="ECO:0000313" key="3">
    <source>
        <dbReference type="Proteomes" id="UP001153365"/>
    </source>
</evidence>
<feature type="compositionally biased region" description="Basic and acidic residues" evidence="1">
    <location>
        <begin position="82"/>
        <end position="96"/>
    </location>
</feature>
<evidence type="ECO:0008006" key="4">
    <source>
        <dbReference type="Google" id="ProtNLM"/>
    </source>
</evidence>
<sequence>MRIAKQLYFEQNKGHTFKDEAAWEKLRHAPKWSQQSSGSSSTIDFNKSFDHQQQQQSEGSIAVRPSSMTPMNYHQIGTSHQSRSEEPRRLKRRAEDDGSEDLLIDEMTQQIIDQSNSWLSTFERGSLKRSNTSTVSDEKSRIMKESVISEMEFKKSQCQLNDLAILKTSESDCPDEISKEALRLMKIRIKKRYEQDETLIE</sequence>
<feature type="region of interest" description="Disordered" evidence="1">
    <location>
        <begin position="28"/>
        <end position="102"/>
    </location>
</feature>
<evidence type="ECO:0000313" key="2">
    <source>
        <dbReference type="EMBL" id="CAH7671515.1"/>
    </source>
</evidence>
<dbReference type="AlphaFoldDB" id="A0AAV0ATF8"/>
<feature type="compositionally biased region" description="Polar residues" evidence="1">
    <location>
        <begin position="66"/>
        <end position="81"/>
    </location>
</feature>
<accession>A0AAV0ATF8</accession>
<name>A0AAV0ATF8_PHAPC</name>
<dbReference type="EMBL" id="CALTRL010001203">
    <property type="protein sequence ID" value="CAH7671515.1"/>
    <property type="molecule type" value="Genomic_DNA"/>
</dbReference>
<evidence type="ECO:0000256" key="1">
    <source>
        <dbReference type="SAM" id="MobiDB-lite"/>
    </source>
</evidence>
<gene>
    <name evidence="2" type="ORF">PPACK8108_LOCUS6287</name>
</gene>
<comment type="caution">
    <text evidence="2">The sequence shown here is derived from an EMBL/GenBank/DDBJ whole genome shotgun (WGS) entry which is preliminary data.</text>
</comment>
<protein>
    <recommendedName>
        <fullName evidence="4">No apical meristem-associated C-terminal domain-containing protein</fullName>
    </recommendedName>
</protein>
<dbReference type="Proteomes" id="UP001153365">
    <property type="component" value="Unassembled WGS sequence"/>
</dbReference>
<reference evidence="2" key="1">
    <citation type="submission" date="2022-06" db="EMBL/GenBank/DDBJ databases">
        <authorList>
            <consortium name="SYNGENTA / RWTH Aachen University"/>
        </authorList>
    </citation>
    <scope>NUCLEOTIDE SEQUENCE</scope>
</reference>
<proteinExistence type="predicted"/>